<dbReference type="InterPro" id="IPR008456">
    <property type="entry name" value="Collagen-bd_dom"/>
</dbReference>
<feature type="compositionally biased region" description="Low complexity" evidence="6">
    <location>
        <begin position="38"/>
        <end position="49"/>
    </location>
</feature>
<feature type="domain" description="Collagen binding" evidence="8">
    <location>
        <begin position="227"/>
        <end position="328"/>
    </location>
</feature>
<keyword evidence="5" id="KW-0572">Peptidoglycan-anchor</keyword>
<feature type="domain" description="Streptococcal pilin isopeptide linkage" evidence="9">
    <location>
        <begin position="487"/>
        <end position="547"/>
    </location>
</feature>
<dbReference type="SUPFAM" id="SSF49401">
    <property type="entry name" value="Bacterial adhesins"/>
    <property type="match status" value="2"/>
</dbReference>
<dbReference type="GO" id="GO:0007155">
    <property type="term" value="P:cell adhesion"/>
    <property type="evidence" value="ECO:0007669"/>
    <property type="project" value="InterPro"/>
</dbReference>
<evidence type="ECO:0000256" key="6">
    <source>
        <dbReference type="SAM" id="MobiDB-lite"/>
    </source>
</evidence>
<evidence type="ECO:0008006" key="13">
    <source>
        <dbReference type="Google" id="ProtNLM"/>
    </source>
</evidence>
<evidence type="ECO:0000313" key="12">
    <source>
        <dbReference type="Proteomes" id="UP000757900"/>
    </source>
</evidence>
<feature type="non-terminal residue" evidence="11">
    <location>
        <position position="553"/>
    </location>
</feature>
<keyword evidence="2" id="KW-0134">Cell wall</keyword>
<feature type="chain" id="PRO_5037059159" description="Pilin isopeptide linkage domain-containing protein" evidence="7">
    <location>
        <begin position="29"/>
        <end position="553"/>
    </location>
</feature>
<dbReference type="Gene3D" id="2.60.40.740">
    <property type="match status" value="1"/>
</dbReference>
<evidence type="ECO:0000256" key="2">
    <source>
        <dbReference type="ARBA" id="ARBA00022512"/>
    </source>
</evidence>
<dbReference type="Gene3D" id="2.60.40.1280">
    <property type="match status" value="1"/>
</dbReference>
<dbReference type="EMBL" id="JABZFV010000185">
    <property type="protein sequence ID" value="MBF0935294.1"/>
    <property type="molecule type" value="Genomic_DNA"/>
</dbReference>
<feature type="region of interest" description="Disordered" evidence="6">
    <location>
        <begin position="38"/>
        <end position="77"/>
    </location>
</feature>
<evidence type="ECO:0000259" key="10">
    <source>
        <dbReference type="Pfam" id="PF17961"/>
    </source>
</evidence>
<comment type="caution">
    <text evidence="11">The sequence shown here is derived from an EMBL/GenBank/DDBJ whole genome shotgun (WGS) entry which is preliminary data.</text>
</comment>
<feature type="signal peptide" evidence="7">
    <location>
        <begin position="1"/>
        <end position="28"/>
    </location>
</feature>
<reference evidence="11" key="1">
    <citation type="submission" date="2020-04" db="EMBL/GenBank/DDBJ databases">
        <title>Deep metagenomics examines the oral microbiome during advanced dental caries in children, revealing novel taxa and co-occurrences with host molecules.</title>
        <authorList>
            <person name="Baker J.L."/>
            <person name="Morton J.T."/>
            <person name="Dinis M."/>
            <person name="Alvarez R."/>
            <person name="Tran N.C."/>
            <person name="Knight R."/>
            <person name="Edlund A."/>
        </authorList>
    </citation>
    <scope>NUCLEOTIDE SEQUENCE</scope>
    <source>
        <strain evidence="11">JCVI_23_bin.16</strain>
    </source>
</reference>
<sequence>MNKRKFFNLLISLLMVLSIFVGPINALAQEAPAGAEPATAAPAVASESSTSDNAGGVAAPASPSENQPAANPEAAATSASQAAQLVSTEFLINNNPVVDGAKYGEGKFYIKPTYQIPDSATVKNGDTFVYQVPAQLAVEKTEPREIKAANGKTVATLTTDPTSNTATITITNEDYYRFMNESRTVSALFTAVWAESVAVDETVTMTLPGAGSYTLTRIVPMEDSTGYFKWGVQDKDDPSMIRWQVLVNRLAAKDVTGVSIADTIPEGQELVGEVTGYYFTEWGKEEGHPALDSAGVKVTDKNHFTVTPENGDLSGRGLYLRYSTKLTSPVDNATKKVFNSIVVKTAKEVHNVDGFAPLTTTEGGASASRSDEVIFKVTKKLDGRALKAGEFQFQLINTADNSVVQTVSNDAQGNVTFAKVKFSQAGDFVYKIKEVNNAVPGVTYDEAELTANVKVVDENGEKKATVTYDQAQFANSYKAAKTSQEIVVKKQLEGRALKADEFEFQLQDAQGKVLQTVKNAQDGTVKFASVEFEQAGTYNYKVVEKAGSDETVT</sequence>
<dbReference type="InterPro" id="IPR038174">
    <property type="entry name" value="Strep_pil_link_sf"/>
</dbReference>
<evidence type="ECO:0000256" key="5">
    <source>
        <dbReference type="ARBA" id="ARBA00023088"/>
    </source>
</evidence>
<dbReference type="Proteomes" id="UP000757900">
    <property type="component" value="Unassembled WGS sequence"/>
</dbReference>
<dbReference type="InterPro" id="IPR011252">
    <property type="entry name" value="Fibrogen-bd_dom1"/>
</dbReference>
<dbReference type="NCBIfam" id="TIGR03786">
    <property type="entry name" value="strep_pil_rpt"/>
    <property type="match status" value="1"/>
</dbReference>
<evidence type="ECO:0000313" key="11">
    <source>
        <dbReference type="EMBL" id="MBF0935294.1"/>
    </source>
</evidence>
<feature type="domain" description="SDR-like Ig" evidence="10">
    <location>
        <begin position="108"/>
        <end position="172"/>
    </location>
</feature>
<keyword evidence="4 7" id="KW-0732">Signal</keyword>
<evidence type="ECO:0000259" key="8">
    <source>
        <dbReference type="Pfam" id="PF05737"/>
    </source>
</evidence>
<dbReference type="Gene3D" id="2.60.40.3050">
    <property type="match status" value="2"/>
</dbReference>
<organism evidence="11 12">
    <name type="scientific">Abiotrophia defectiva</name>
    <name type="common">Streptococcus defectivus</name>
    <dbReference type="NCBI Taxonomy" id="46125"/>
    <lineage>
        <taxon>Bacteria</taxon>
        <taxon>Bacillati</taxon>
        <taxon>Bacillota</taxon>
        <taxon>Bacilli</taxon>
        <taxon>Lactobacillales</taxon>
        <taxon>Aerococcaceae</taxon>
        <taxon>Abiotrophia</taxon>
    </lineage>
</organism>
<dbReference type="Pfam" id="PF05737">
    <property type="entry name" value="Collagen_bind"/>
    <property type="match status" value="1"/>
</dbReference>
<evidence type="ECO:0000259" key="9">
    <source>
        <dbReference type="Pfam" id="PF12892"/>
    </source>
</evidence>
<dbReference type="GO" id="GO:0005518">
    <property type="term" value="F:collagen binding"/>
    <property type="evidence" value="ECO:0007669"/>
    <property type="project" value="InterPro"/>
</dbReference>
<dbReference type="Pfam" id="PF12892">
    <property type="entry name" value="FctA"/>
    <property type="match status" value="2"/>
</dbReference>
<feature type="compositionally biased region" description="Low complexity" evidence="6">
    <location>
        <begin position="63"/>
        <end position="77"/>
    </location>
</feature>
<dbReference type="InterPro" id="IPR041171">
    <property type="entry name" value="SDR_Ig"/>
</dbReference>
<accession>A0A929MU49</accession>
<proteinExistence type="predicted"/>
<dbReference type="Pfam" id="PF17961">
    <property type="entry name" value="Big_8"/>
    <property type="match status" value="1"/>
</dbReference>
<dbReference type="AlphaFoldDB" id="A0A929MU49"/>
<dbReference type="InterPro" id="IPR008966">
    <property type="entry name" value="Adhesion_dom_sf"/>
</dbReference>
<feature type="domain" description="Streptococcal pilin isopeptide linkage" evidence="9">
    <location>
        <begin position="375"/>
        <end position="478"/>
    </location>
</feature>
<name>A0A929MU49_ABIDE</name>
<evidence type="ECO:0000256" key="4">
    <source>
        <dbReference type="ARBA" id="ARBA00022729"/>
    </source>
</evidence>
<evidence type="ECO:0000256" key="3">
    <source>
        <dbReference type="ARBA" id="ARBA00022525"/>
    </source>
</evidence>
<evidence type="ECO:0000256" key="1">
    <source>
        <dbReference type="ARBA" id="ARBA00004168"/>
    </source>
</evidence>
<dbReference type="InterPro" id="IPR022464">
    <property type="entry name" value="Strep_pil_isopept_link"/>
</dbReference>
<keyword evidence="3" id="KW-0964">Secreted</keyword>
<gene>
    <name evidence="11" type="ORF">HXK00_06605</name>
</gene>
<evidence type="ECO:0000256" key="7">
    <source>
        <dbReference type="SAM" id="SignalP"/>
    </source>
</evidence>
<protein>
    <recommendedName>
        <fullName evidence="13">Pilin isopeptide linkage domain-containing protein</fullName>
    </recommendedName>
</protein>
<comment type="subcellular location">
    <subcellularLocation>
        <location evidence="1">Secreted</location>
        <location evidence="1">Cell wall</location>
        <topology evidence="1">Peptidoglycan-anchor</topology>
    </subcellularLocation>
</comment>